<organism evidence="1 2">
    <name type="scientific">Rhodovulum sulfidophilum</name>
    <name type="common">Rhodobacter sulfidophilus</name>
    <dbReference type="NCBI Taxonomy" id="35806"/>
    <lineage>
        <taxon>Bacteria</taxon>
        <taxon>Pseudomonadati</taxon>
        <taxon>Pseudomonadota</taxon>
        <taxon>Alphaproteobacteria</taxon>
        <taxon>Rhodobacterales</taxon>
        <taxon>Paracoccaceae</taxon>
        <taxon>Rhodovulum</taxon>
    </lineage>
</organism>
<keyword evidence="1" id="KW-0378">Hydrolase</keyword>
<dbReference type="InterPro" id="IPR006439">
    <property type="entry name" value="HAD-SF_hydro_IA"/>
</dbReference>
<dbReference type="GO" id="GO:0016787">
    <property type="term" value="F:hydrolase activity"/>
    <property type="evidence" value="ECO:0007669"/>
    <property type="project" value="UniProtKB-KW"/>
</dbReference>
<dbReference type="SFLD" id="SFLDS00003">
    <property type="entry name" value="Haloacid_Dehalogenase"/>
    <property type="match status" value="1"/>
</dbReference>
<gene>
    <name evidence="1" type="ORF">DI556_00980</name>
</gene>
<reference evidence="1 2" key="1">
    <citation type="submission" date="2017-08" db="EMBL/GenBank/DDBJ databases">
        <title>Infants hospitalized years apart are colonized by the same room-sourced microbial strains.</title>
        <authorList>
            <person name="Brooks B."/>
            <person name="Olm M.R."/>
            <person name="Firek B.A."/>
            <person name="Baker R."/>
            <person name="Thomas B.C."/>
            <person name="Morowitz M.J."/>
            <person name="Banfield J.F."/>
        </authorList>
    </citation>
    <scope>NUCLEOTIDE SEQUENCE [LARGE SCALE GENOMIC DNA]</scope>
    <source>
        <strain evidence="1">S2_005_002_R2_34</strain>
    </source>
</reference>
<dbReference type="SUPFAM" id="SSF56784">
    <property type="entry name" value="HAD-like"/>
    <property type="match status" value="1"/>
</dbReference>
<dbReference type="InterPro" id="IPR023198">
    <property type="entry name" value="PGP-like_dom2"/>
</dbReference>
<dbReference type="SFLD" id="SFLDG01129">
    <property type="entry name" value="C1.5:_HAD__Beta-PGM__Phosphata"/>
    <property type="match status" value="1"/>
</dbReference>
<evidence type="ECO:0000313" key="2">
    <source>
        <dbReference type="Proteomes" id="UP000249185"/>
    </source>
</evidence>
<sequence length="222" mass="24447">MTDGPLVIFDCDGVLVDSEPLAMAVLLETIRGAGLELDPAAGYDLFLGRSLSSVGRMLVEDFGIELDATALDEMRQRLYARFRAELRPIRHVPEVVAALRVPFCVASSSQPERIELTLRLTGLWPHFDGKLFSATMVSHGKPAPDLFLLAAERMGYAPGDALVVEDSPAGIRAARAAGMRVLAFKGGGHARNVEHEARLRALDPDWISEDMRDLPRLLRHWH</sequence>
<dbReference type="PANTHER" id="PTHR18901:SF38">
    <property type="entry name" value="PSEUDOURIDINE-5'-PHOSPHATASE"/>
    <property type="match status" value="1"/>
</dbReference>
<accession>A0A2W5Q4I8</accession>
<proteinExistence type="predicted"/>
<dbReference type="Pfam" id="PF00702">
    <property type="entry name" value="Hydrolase"/>
    <property type="match status" value="1"/>
</dbReference>
<dbReference type="Gene3D" id="1.10.150.240">
    <property type="entry name" value="Putative phosphatase, domain 2"/>
    <property type="match status" value="1"/>
</dbReference>
<dbReference type="Gene3D" id="3.40.50.1000">
    <property type="entry name" value="HAD superfamily/HAD-like"/>
    <property type="match status" value="1"/>
</dbReference>
<name>A0A2W5Q4I8_RHOSU</name>
<protein>
    <submittedName>
        <fullName evidence="1">Hydrolase</fullName>
    </submittedName>
</protein>
<evidence type="ECO:0000313" key="1">
    <source>
        <dbReference type="EMBL" id="PZQ52267.1"/>
    </source>
</evidence>
<dbReference type="AlphaFoldDB" id="A0A2W5Q4I8"/>
<dbReference type="InterPro" id="IPR023214">
    <property type="entry name" value="HAD_sf"/>
</dbReference>
<dbReference type="PANTHER" id="PTHR18901">
    <property type="entry name" value="2-DEOXYGLUCOSE-6-PHOSPHATE PHOSPHATASE 2"/>
    <property type="match status" value="1"/>
</dbReference>
<dbReference type="InterPro" id="IPR036412">
    <property type="entry name" value="HAD-like_sf"/>
</dbReference>
<comment type="caution">
    <text evidence="1">The sequence shown here is derived from an EMBL/GenBank/DDBJ whole genome shotgun (WGS) entry which is preliminary data.</text>
</comment>
<dbReference type="EMBL" id="QFPW01000001">
    <property type="protein sequence ID" value="PZQ52267.1"/>
    <property type="molecule type" value="Genomic_DNA"/>
</dbReference>
<dbReference type="NCBIfam" id="TIGR01509">
    <property type="entry name" value="HAD-SF-IA-v3"/>
    <property type="match status" value="1"/>
</dbReference>
<dbReference type="SFLD" id="SFLDG01135">
    <property type="entry name" value="C1.5.6:_HAD__Beta-PGM__Phospha"/>
    <property type="match status" value="1"/>
</dbReference>
<dbReference type="Proteomes" id="UP000249185">
    <property type="component" value="Unassembled WGS sequence"/>
</dbReference>